<evidence type="ECO:0000256" key="1">
    <source>
        <dbReference type="ARBA" id="ARBA00004127"/>
    </source>
</evidence>
<dbReference type="GO" id="GO:0012505">
    <property type="term" value="C:endomembrane system"/>
    <property type="evidence" value="ECO:0007669"/>
    <property type="project" value="UniProtKB-SubCell"/>
</dbReference>
<feature type="region of interest" description="Disordered" evidence="7">
    <location>
        <begin position="172"/>
        <end position="261"/>
    </location>
</feature>
<evidence type="ECO:0000256" key="7">
    <source>
        <dbReference type="SAM" id="MobiDB-lite"/>
    </source>
</evidence>
<evidence type="ECO:0000256" key="5">
    <source>
        <dbReference type="ARBA" id="ARBA00023136"/>
    </source>
</evidence>
<feature type="transmembrane region" description="Helical" evidence="8">
    <location>
        <begin position="54"/>
        <end position="82"/>
    </location>
</feature>
<feature type="transmembrane region" description="Helical" evidence="8">
    <location>
        <begin position="94"/>
        <end position="120"/>
    </location>
</feature>
<dbReference type="OMA" id="PYTIFVY"/>
<dbReference type="InterPro" id="IPR052222">
    <property type="entry name" value="DESIGUAL"/>
</dbReference>
<dbReference type="EMBL" id="CM016554">
    <property type="protein sequence ID" value="TKW27100.1"/>
    <property type="molecule type" value="Genomic_DNA"/>
</dbReference>
<comment type="subcellular location">
    <subcellularLocation>
        <location evidence="1">Endomembrane system</location>
        <topology evidence="1">Multi-pass membrane protein</topology>
    </subcellularLocation>
</comment>
<accession>A0A4U6VCD9</accession>
<dbReference type="PANTHER" id="PTHR31769">
    <property type="entry name" value="OS07G0462200 PROTEIN-RELATED"/>
    <property type="match status" value="1"/>
</dbReference>
<name>A0A4U6VCD9_SETVI</name>
<feature type="compositionally biased region" description="Polar residues" evidence="7">
    <location>
        <begin position="220"/>
        <end position="234"/>
    </location>
</feature>
<evidence type="ECO:0000313" key="10">
    <source>
        <dbReference type="Proteomes" id="UP000298652"/>
    </source>
</evidence>
<feature type="transmembrane region" description="Helical" evidence="8">
    <location>
        <begin position="140"/>
        <end position="162"/>
    </location>
</feature>
<gene>
    <name evidence="9" type="ORF">SEVIR_3G235800v2</name>
</gene>
<evidence type="ECO:0000256" key="3">
    <source>
        <dbReference type="ARBA" id="ARBA00022729"/>
    </source>
</evidence>
<sequence>MAIKMDKTTIIVCAVVGSLGVLSAILGFSAEGTKLTPYTIFVYGDDCIYPQNPAIGLGICAVIFLLAAQVTISAVGGCCGCCKSRSIPSGTKRIVGVVCAVVSWIAAVIAWALLIQGASWNANVVRVAAAPYCPYLKDGIFAGAGVLSLAATALGITSFIMLRRPQPVEAAATPAASVGGTPSRPGQQSPLNEVVMGRPLLPPPSKVQHPSKPEAYVQQVPPTASHPQGNGVNGQQAPQDLQAPPLPPPAAQGNGPQAANQQFLPQGLPAAAVLAAAASCPPQEPGEQPPRPLGVAMGGQTQVQLPQVPVPNDSLQYAMPVPVPQLCAEIPVTPLAAPGPSQGNGLSTAIRNELARATIRFAGKAVEHAVFSNNAGDILSMVTDPTGVDVGPTDNGVSAA</sequence>
<organism evidence="9 10">
    <name type="scientific">Setaria viridis</name>
    <name type="common">Green bristlegrass</name>
    <name type="synonym">Setaria italica subsp. viridis</name>
    <dbReference type="NCBI Taxonomy" id="4556"/>
    <lineage>
        <taxon>Eukaryota</taxon>
        <taxon>Viridiplantae</taxon>
        <taxon>Streptophyta</taxon>
        <taxon>Embryophyta</taxon>
        <taxon>Tracheophyta</taxon>
        <taxon>Spermatophyta</taxon>
        <taxon>Magnoliopsida</taxon>
        <taxon>Liliopsida</taxon>
        <taxon>Poales</taxon>
        <taxon>Poaceae</taxon>
        <taxon>PACMAD clade</taxon>
        <taxon>Panicoideae</taxon>
        <taxon>Panicodae</taxon>
        <taxon>Paniceae</taxon>
        <taxon>Cenchrinae</taxon>
        <taxon>Setaria</taxon>
    </lineage>
</organism>
<evidence type="ECO:0000256" key="2">
    <source>
        <dbReference type="ARBA" id="ARBA00022692"/>
    </source>
</evidence>
<keyword evidence="10" id="KW-1185">Reference proteome</keyword>
<dbReference type="InterPro" id="IPR009606">
    <property type="entry name" value="DEAL/Modifying_wall_lignin1/2"/>
</dbReference>
<dbReference type="Proteomes" id="UP000298652">
    <property type="component" value="Chromosome 3"/>
</dbReference>
<comment type="similarity">
    <text evidence="6">Belongs to the DESIGUAL family.</text>
</comment>
<proteinExistence type="inferred from homology"/>
<dbReference type="AlphaFoldDB" id="A0A4U6VCD9"/>
<protein>
    <submittedName>
        <fullName evidence="9">Uncharacterized protein</fullName>
    </submittedName>
</protein>
<keyword evidence="3" id="KW-0732">Signal</keyword>
<feature type="compositionally biased region" description="Low complexity" evidence="7">
    <location>
        <begin position="251"/>
        <end position="261"/>
    </location>
</feature>
<evidence type="ECO:0000256" key="6">
    <source>
        <dbReference type="ARBA" id="ARBA00029467"/>
    </source>
</evidence>
<reference evidence="9" key="1">
    <citation type="submission" date="2019-03" db="EMBL/GenBank/DDBJ databases">
        <title>WGS assembly of Setaria viridis.</title>
        <authorList>
            <person name="Huang P."/>
            <person name="Jenkins J."/>
            <person name="Grimwood J."/>
            <person name="Barry K."/>
            <person name="Healey A."/>
            <person name="Mamidi S."/>
            <person name="Sreedasyam A."/>
            <person name="Shu S."/>
            <person name="Feldman M."/>
            <person name="Wu J."/>
            <person name="Yu Y."/>
            <person name="Chen C."/>
            <person name="Johnson J."/>
            <person name="Rokhsar D."/>
            <person name="Baxter I."/>
            <person name="Schmutz J."/>
            <person name="Brutnell T."/>
            <person name="Kellogg E."/>
        </authorList>
    </citation>
    <scope>NUCLEOTIDE SEQUENCE [LARGE SCALE GENOMIC DNA]</scope>
</reference>
<dbReference type="Gramene" id="TKW27100">
    <property type="protein sequence ID" value="TKW27100"/>
    <property type="gene ID" value="SEVIR_3G235800v2"/>
</dbReference>
<keyword evidence="2 8" id="KW-0812">Transmembrane</keyword>
<evidence type="ECO:0000313" key="9">
    <source>
        <dbReference type="EMBL" id="TKW27100.1"/>
    </source>
</evidence>
<dbReference type="Pfam" id="PF06749">
    <property type="entry name" value="DUF1218"/>
    <property type="match status" value="1"/>
</dbReference>
<keyword evidence="5 8" id="KW-0472">Membrane</keyword>
<evidence type="ECO:0000256" key="4">
    <source>
        <dbReference type="ARBA" id="ARBA00022989"/>
    </source>
</evidence>
<keyword evidence="4 8" id="KW-1133">Transmembrane helix</keyword>
<evidence type="ECO:0000256" key="8">
    <source>
        <dbReference type="SAM" id="Phobius"/>
    </source>
</evidence>